<comment type="caution">
    <text evidence="11">The sequence shown here is derived from an EMBL/GenBank/DDBJ whole genome shotgun (WGS) entry which is preliminary data.</text>
</comment>
<accession>A0A5N6KSE7</accession>
<dbReference type="Gene3D" id="2.70.100.10">
    <property type="entry name" value="Glycoside hydrolase, family 7, domain"/>
    <property type="match status" value="1"/>
</dbReference>
<keyword evidence="9" id="KW-0624">Polysaccharide degradation</keyword>
<evidence type="ECO:0000256" key="7">
    <source>
        <dbReference type="ARBA" id="ARBA00023277"/>
    </source>
</evidence>
<dbReference type="InterPro" id="IPR037019">
    <property type="entry name" value="Glyco_hydro_7_sf"/>
</dbReference>
<evidence type="ECO:0000256" key="8">
    <source>
        <dbReference type="ARBA" id="ARBA00023295"/>
    </source>
</evidence>
<evidence type="ECO:0000256" key="10">
    <source>
        <dbReference type="SAM" id="SignalP"/>
    </source>
</evidence>
<evidence type="ECO:0000313" key="11">
    <source>
        <dbReference type="EMBL" id="KAB8339344.1"/>
    </source>
</evidence>
<dbReference type="SUPFAM" id="SSF49899">
    <property type="entry name" value="Concanavalin A-like lectins/glucanases"/>
    <property type="match status" value="1"/>
</dbReference>
<feature type="signal peptide" evidence="10">
    <location>
        <begin position="1"/>
        <end position="19"/>
    </location>
</feature>
<keyword evidence="4" id="KW-0378">Hydrolase</keyword>
<sequence length="432" mass="45222">MTLTNLIVLLLAVASVVQGQLRGAISSETHPNLSTSKCTSSGCTTQASKITLDANWRWLHGPAPDYNNCFPGPGWDATLCPDPVTCAKNCALDGANYANTYGVSTSGSNLTLLLFPQGGGIGSRVYLMSDDQHYQLFKLKNQELSFDVDISGIPCGANGALYFTSMPTDGGQSAFVNNKAGAYMGTGYCDAQCPRDIKFINGEYGSCCAEVDIWESNAAATAYTAHPCSMTGSSRCDSASSTACSVCDSSGCDFNPYRMGNTSFFGQGKTVSTSPGKLRVITQFITADGTSTGALSEIRRGYIRGGKVITNAASNIAGVSGNSLTDTYCSAEKKAFAETDTFAAKGGMKSTSAALEGGMVLTMSVWVDYSAHMRWLDSSYPDGKTGPGVVRGPCATSTGDPADLRSAYPNAQVQFSNIKVGDIGSTFGPPYP</sequence>
<dbReference type="Proteomes" id="UP000327013">
    <property type="component" value="Unassembled WGS sequence"/>
</dbReference>
<keyword evidence="6" id="KW-0325">Glycoprotein</keyword>
<dbReference type="PANTHER" id="PTHR33753">
    <property type="entry name" value="1,4-BETA-D-GLUCAN CELLOBIOHYDROLASE B"/>
    <property type="match status" value="1"/>
</dbReference>
<keyword evidence="12" id="KW-1185">Reference proteome</keyword>
<evidence type="ECO:0000256" key="9">
    <source>
        <dbReference type="ARBA" id="ARBA00023326"/>
    </source>
</evidence>
<evidence type="ECO:0000256" key="5">
    <source>
        <dbReference type="ARBA" id="ARBA00023001"/>
    </source>
</evidence>
<dbReference type="PRINTS" id="PR00734">
    <property type="entry name" value="GLHYDRLASE7"/>
</dbReference>
<dbReference type="InterPro" id="IPR001722">
    <property type="entry name" value="Glyco_hydro_7"/>
</dbReference>
<keyword evidence="5" id="KW-0136">Cellulose degradation</keyword>
<protein>
    <recommendedName>
        <fullName evidence="3">cellulase</fullName>
        <ecNumber evidence="3">3.2.1.4</ecNumber>
    </recommendedName>
</protein>
<dbReference type="InterPro" id="IPR013320">
    <property type="entry name" value="ConA-like_dom_sf"/>
</dbReference>
<dbReference type="PANTHER" id="PTHR33753:SF1">
    <property type="entry name" value="ENDO-BETA-1,4-GLUCANASE CELB"/>
    <property type="match status" value="1"/>
</dbReference>
<comment type="similarity">
    <text evidence="2">Belongs to the glycosyl hydrolase 7 (cellulase C) family.</text>
</comment>
<evidence type="ECO:0000256" key="3">
    <source>
        <dbReference type="ARBA" id="ARBA00012601"/>
    </source>
</evidence>
<proteinExistence type="inferred from homology"/>
<evidence type="ECO:0000256" key="2">
    <source>
        <dbReference type="ARBA" id="ARBA00006044"/>
    </source>
</evidence>
<feature type="chain" id="PRO_5024426654" description="cellulase" evidence="10">
    <location>
        <begin position="20"/>
        <end position="432"/>
    </location>
</feature>
<dbReference type="GO" id="GO:0030245">
    <property type="term" value="P:cellulose catabolic process"/>
    <property type="evidence" value="ECO:0007669"/>
    <property type="project" value="UniProtKB-KW"/>
</dbReference>
<keyword evidence="10" id="KW-0732">Signal</keyword>
<keyword evidence="7" id="KW-0119">Carbohydrate metabolism</keyword>
<dbReference type="AlphaFoldDB" id="A0A5N6KSE7"/>
<evidence type="ECO:0000256" key="6">
    <source>
        <dbReference type="ARBA" id="ARBA00023180"/>
    </source>
</evidence>
<comment type="catalytic activity">
    <reaction evidence="1">
        <text>Endohydrolysis of (1-&gt;4)-beta-D-glucosidic linkages in cellulose, lichenin and cereal beta-D-glucans.</text>
        <dbReference type="EC" id="3.2.1.4"/>
    </reaction>
</comment>
<dbReference type="EMBL" id="VIBQ01000010">
    <property type="protein sequence ID" value="KAB8339344.1"/>
    <property type="molecule type" value="Genomic_DNA"/>
</dbReference>
<evidence type="ECO:0000256" key="4">
    <source>
        <dbReference type="ARBA" id="ARBA00022801"/>
    </source>
</evidence>
<dbReference type="CDD" id="cd07999">
    <property type="entry name" value="GH7_CBH_EG"/>
    <property type="match status" value="1"/>
</dbReference>
<evidence type="ECO:0000313" key="12">
    <source>
        <dbReference type="Proteomes" id="UP000327013"/>
    </source>
</evidence>
<dbReference type="Pfam" id="PF00840">
    <property type="entry name" value="Glyco_hydro_7"/>
    <property type="match status" value="1"/>
</dbReference>
<organism evidence="11 12">
    <name type="scientific">Carpinus fangiana</name>
    <dbReference type="NCBI Taxonomy" id="176857"/>
    <lineage>
        <taxon>Eukaryota</taxon>
        <taxon>Viridiplantae</taxon>
        <taxon>Streptophyta</taxon>
        <taxon>Embryophyta</taxon>
        <taxon>Tracheophyta</taxon>
        <taxon>Spermatophyta</taxon>
        <taxon>Magnoliopsida</taxon>
        <taxon>eudicotyledons</taxon>
        <taxon>Gunneridae</taxon>
        <taxon>Pentapetalae</taxon>
        <taxon>rosids</taxon>
        <taxon>fabids</taxon>
        <taxon>Fagales</taxon>
        <taxon>Betulaceae</taxon>
        <taxon>Carpinus</taxon>
    </lineage>
</organism>
<name>A0A5N6KSE7_9ROSI</name>
<dbReference type="EC" id="3.2.1.4" evidence="3"/>
<gene>
    <name evidence="11" type="ORF">FH972_022277</name>
</gene>
<evidence type="ECO:0000256" key="1">
    <source>
        <dbReference type="ARBA" id="ARBA00000966"/>
    </source>
</evidence>
<reference evidence="11 12" key="1">
    <citation type="submission" date="2019-06" db="EMBL/GenBank/DDBJ databases">
        <title>A chromosomal-level reference genome of Carpinus fangiana (Coryloideae, Betulaceae).</title>
        <authorList>
            <person name="Yang X."/>
            <person name="Wang Z."/>
            <person name="Zhang L."/>
            <person name="Hao G."/>
            <person name="Liu J."/>
            <person name="Yang Y."/>
        </authorList>
    </citation>
    <scope>NUCLEOTIDE SEQUENCE [LARGE SCALE GENOMIC DNA]</scope>
    <source>
        <strain evidence="11">Cfa_2016G</strain>
        <tissue evidence="11">Leaf</tissue>
    </source>
</reference>
<dbReference type="OrthoDB" id="412382at2759"/>
<keyword evidence="8" id="KW-0326">Glycosidase</keyword>
<dbReference type="GO" id="GO:0008810">
    <property type="term" value="F:cellulase activity"/>
    <property type="evidence" value="ECO:0007669"/>
    <property type="project" value="UniProtKB-EC"/>
</dbReference>